<keyword evidence="3" id="KW-1185">Reference proteome</keyword>
<protein>
    <recommendedName>
        <fullName evidence="4">Peptidylprolyl isomerase</fullName>
    </recommendedName>
</protein>
<organism evidence="2 3">
    <name type="scientific">Paracoccus panacisoli</name>
    <dbReference type="NCBI Taxonomy" id="1510163"/>
    <lineage>
        <taxon>Bacteria</taxon>
        <taxon>Pseudomonadati</taxon>
        <taxon>Pseudomonadota</taxon>
        <taxon>Alphaproteobacteria</taxon>
        <taxon>Rhodobacterales</taxon>
        <taxon>Paracoccaceae</taxon>
        <taxon>Paracoccus</taxon>
    </lineage>
</organism>
<feature type="region of interest" description="Disordered" evidence="1">
    <location>
        <begin position="1"/>
        <end position="22"/>
    </location>
</feature>
<gene>
    <name evidence="2" type="ORF">ACFHYO_11025</name>
</gene>
<dbReference type="EMBL" id="JBHMQU010000048">
    <property type="protein sequence ID" value="MFC0812641.1"/>
    <property type="molecule type" value="Genomic_DNA"/>
</dbReference>
<comment type="caution">
    <text evidence="2">The sequence shown here is derived from an EMBL/GenBank/DDBJ whole genome shotgun (WGS) entry which is preliminary data.</text>
</comment>
<evidence type="ECO:0000313" key="3">
    <source>
        <dbReference type="Proteomes" id="UP001589920"/>
    </source>
</evidence>
<name>A0ABV6T5X8_9RHOB</name>
<sequence>EAAANADRAATPAAAEAPNAANAATDAAAAAGLASADPPLQSRAQVREAIFNRKINAAADAYLAELRADAVIRKP</sequence>
<reference evidence="2 3" key="1">
    <citation type="submission" date="2024-09" db="EMBL/GenBank/DDBJ databases">
        <authorList>
            <person name="Sun Q."/>
            <person name="Mori K."/>
        </authorList>
    </citation>
    <scope>NUCLEOTIDE SEQUENCE [LARGE SCALE GENOMIC DNA]</scope>
    <source>
        <strain evidence="2 3">KCTC 42086</strain>
    </source>
</reference>
<evidence type="ECO:0000256" key="1">
    <source>
        <dbReference type="SAM" id="MobiDB-lite"/>
    </source>
</evidence>
<evidence type="ECO:0000313" key="2">
    <source>
        <dbReference type="EMBL" id="MFC0812641.1"/>
    </source>
</evidence>
<dbReference type="Proteomes" id="UP001589920">
    <property type="component" value="Unassembled WGS sequence"/>
</dbReference>
<evidence type="ECO:0008006" key="4">
    <source>
        <dbReference type="Google" id="ProtNLM"/>
    </source>
</evidence>
<proteinExistence type="predicted"/>
<feature type="non-terminal residue" evidence="2">
    <location>
        <position position="1"/>
    </location>
</feature>
<accession>A0ABV6T5X8</accession>